<gene>
    <name evidence="1" type="ORF">HNP76_002081</name>
</gene>
<dbReference type="EMBL" id="JACHFQ010000006">
    <property type="protein sequence ID" value="MBB5226700.1"/>
    <property type="molecule type" value="Genomic_DNA"/>
</dbReference>
<evidence type="ECO:0000313" key="1">
    <source>
        <dbReference type="EMBL" id="MBB5226700.1"/>
    </source>
</evidence>
<comment type="caution">
    <text evidence="1">The sequence shown here is derived from an EMBL/GenBank/DDBJ whole genome shotgun (WGS) entry which is preliminary data.</text>
</comment>
<reference evidence="1 2" key="1">
    <citation type="submission" date="2020-08" db="EMBL/GenBank/DDBJ databases">
        <title>Genomic Encyclopedia of Type Strains, Phase IV (KMG-IV): sequencing the most valuable type-strain genomes for metagenomic binning, comparative biology and taxonomic classification.</title>
        <authorList>
            <person name="Goeker M."/>
        </authorList>
    </citation>
    <scope>NUCLEOTIDE SEQUENCE [LARGE SCALE GENOMIC DNA]</scope>
    <source>
        <strain evidence="1 2">DSM 103462</strain>
    </source>
</reference>
<organism evidence="1 2">
    <name type="scientific">Treponema ruminis</name>
    <dbReference type="NCBI Taxonomy" id="744515"/>
    <lineage>
        <taxon>Bacteria</taxon>
        <taxon>Pseudomonadati</taxon>
        <taxon>Spirochaetota</taxon>
        <taxon>Spirochaetia</taxon>
        <taxon>Spirochaetales</taxon>
        <taxon>Treponemataceae</taxon>
        <taxon>Treponema</taxon>
    </lineage>
</organism>
<dbReference type="Proteomes" id="UP000518887">
    <property type="component" value="Unassembled WGS sequence"/>
</dbReference>
<evidence type="ECO:0000313" key="2">
    <source>
        <dbReference type="Proteomes" id="UP000518887"/>
    </source>
</evidence>
<sequence length="31" mass="3759">MFESDFAKIEYIEKNFRVIRSTSYEEVLSQV</sequence>
<proteinExistence type="predicted"/>
<dbReference type="AlphaFoldDB" id="A0A7W8LMS4"/>
<protein>
    <submittedName>
        <fullName evidence="1">Uncharacterized protein</fullName>
    </submittedName>
</protein>
<name>A0A7W8LMS4_9SPIR</name>
<accession>A0A7W8LMS4</accession>
<keyword evidence="2" id="KW-1185">Reference proteome</keyword>